<dbReference type="PANTHER" id="PTHR20982">
    <property type="entry name" value="RIBOSOME RECYCLING FACTOR"/>
    <property type="match status" value="1"/>
</dbReference>
<evidence type="ECO:0000259" key="8">
    <source>
        <dbReference type="Pfam" id="PF01765"/>
    </source>
</evidence>
<dbReference type="Pfam" id="PF01765">
    <property type="entry name" value="RRF"/>
    <property type="match status" value="1"/>
</dbReference>
<evidence type="ECO:0000256" key="6">
    <source>
        <dbReference type="HAMAP-Rule" id="MF_00040"/>
    </source>
</evidence>
<name>A0A3R5XYC6_9BACT</name>
<evidence type="ECO:0000313" key="9">
    <source>
        <dbReference type="EMBL" id="QAR34236.1"/>
    </source>
</evidence>
<keyword evidence="3 6" id="KW-0963">Cytoplasm</keyword>
<organism evidence="9 10">
    <name type="scientific">Geovibrio thiophilus</name>
    <dbReference type="NCBI Taxonomy" id="139438"/>
    <lineage>
        <taxon>Bacteria</taxon>
        <taxon>Pseudomonadati</taxon>
        <taxon>Deferribacterota</taxon>
        <taxon>Deferribacteres</taxon>
        <taxon>Deferribacterales</taxon>
        <taxon>Geovibrionaceae</taxon>
        <taxon>Geovibrio</taxon>
    </lineage>
</organism>
<dbReference type="InterPro" id="IPR023584">
    <property type="entry name" value="Ribosome_recyc_fac_dom"/>
</dbReference>
<dbReference type="AlphaFoldDB" id="A0A3R5XYC6"/>
<dbReference type="PANTHER" id="PTHR20982:SF3">
    <property type="entry name" value="MITOCHONDRIAL RIBOSOME RECYCLING FACTOR PSEUDO 1"/>
    <property type="match status" value="1"/>
</dbReference>
<keyword evidence="4 6" id="KW-0648">Protein biosynthesis</keyword>
<comment type="subcellular location">
    <subcellularLocation>
        <location evidence="1 6">Cytoplasm</location>
    </subcellularLocation>
</comment>
<dbReference type="Proteomes" id="UP000287502">
    <property type="component" value="Chromosome"/>
</dbReference>
<dbReference type="FunFam" id="1.10.132.20:FF:000001">
    <property type="entry name" value="Ribosome-recycling factor"/>
    <property type="match status" value="1"/>
</dbReference>
<keyword evidence="10" id="KW-1185">Reference proteome</keyword>
<dbReference type="RefSeq" id="WP_128467541.1">
    <property type="nucleotide sequence ID" value="NZ_CP035108.1"/>
</dbReference>
<keyword evidence="7" id="KW-0175">Coiled coil</keyword>
<evidence type="ECO:0000256" key="7">
    <source>
        <dbReference type="SAM" id="Coils"/>
    </source>
</evidence>
<evidence type="ECO:0000256" key="4">
    <source>
        <dbReference type="ARBA" id="ARBA00022917"/>
    </source>
</evidence>
<dbReference type="NCBIfam" id="TIGR00496">
    <property type="entry name" value="frr"/>
    <property type="match status" value="1"/>
</dbReference>
<dbReference type="Gene3D" id="3.30.1360.40">
    <property type="match status" value="1"/>
</dbReference>
<reference evidence="9 10" key="1">
    <citation type="submission" date="2019-01" db="EMBL/GenBank/DDBJ databases">
        <title>Geovibrio thiophilus DSM 11263, complete genome.</title>
        <authorList>
            <person name="Spring S."/>
            <person name="Bunk B."/>
            <person name="Sproer C."/>
        </authorList>
    </citation>
    <scope>NUCLEOTIDE SEQUENCE [LARGE SCALE GENOMIC DNA]</scope>
    <source>
        <strain evidence="9 10">DSM 11263</strain>
    </source>
</reference>
<dbReference type="KEGG" id="gtl:EP073_12720"/>
<dbReference type="EMBL" id="CP035108">
    <property type="protein sequence ID" value="QAR34236.1"/>
    <property type="molecule type" value="Genomic_DNA"/>
</dbReference>
<gene>
    <name evidence="6" type="primary">frr</name>
    <name evidence="9" type="ORF">EP073_12720</name>
</gene>
<protein>
    <recommendedName>
        <fullName evidence="6">Ribosome-recycling factor</fullName>
        <shortName evidence="6">RRF</shortName>
    </recommendedName>
    <alternativeName>
        <fullName evidence="6">Ribosome-releasing factor</fullName>
    </alternativeName>
</protein>
<dbReference type="GO" id="GO:0043023">
    <property type="term" value="F:ribosomal large subunit binding"/>
    <property type="evidence" value="ECO:0007669"/>
    <property type="project" value="TreeGrafter"/>
</dbReference>
<evidence type="ECO:0000256" key="3">
    <source>
        <dbReference type="ARBA" id="ARBA00022490"/>
    </source>
</evidence>
<dbReference type="Gene3D" id="1.10.132.20">
    <property type="entry name" value="Ribosome-recycling factor"/>
    <property type="match status" value="1"/>
</dbReference>
<dbReference type="HAMAP" id="MF_00040">
    <property type="entry name" value="RRF"/>
    <property type="match status" value="1"/>
</dbReference>
<sequence length="185" mass="20965">MLNTVLNEASSKMEKALNHLKDEFKAVRTGRASISVFDNVRVDYYGTPTPLSGVATLSAPEPRLIVIQPWDTSLIPAIEKAIMSSNLGYNPQNDGKVVRIPIPQLTEERRKEFVKLVKKMGEETKVAVRNIRRDANDELKKLEKDKTISEDDCKKGQDKVQEVTNDFVKKIDSAIEHKEKEIMEI</sequence>
<dbReference type="OrthoDB" id="9804006at2"/>
<evidence type="ECO:0000256" key="2">
    <source>
        <dbReference type="ARBA" id="ARBA00005912"/>
    </source>
</evidence>
<comment type="function">
    <text evidence="5 6">Responsible for the release of ribosomes from messenger RNA at the termination of protein biosynthesis. May increase the efficiency of translation by recycling ribosomes from one round of translation to another.</text>
</comment>
<accession>A0A3R5XYC6</accession>
<feature type="domain" description="Ribosome recycling factor" evidence="8">
    <location>
        <begin position="20"/>
        <end position="183"/>
    </location>
</feature>
<proteinExistence type="inferred from homology"/>
<evidence type="ECO:0000256" key="5">
    <source>
        <dbReference type="ARBA" id="ARBA00025050"/>
    </source>
</evidence>
<dbReference type="SUPFAM" id="SSF55194">
    <property type="entry name" value="Ribosome recycling factor, RRF"/>
    <property type="match status" value="1"/>
</dbReference>
<evidence type="ECO:0000313" key="10">
    <source>
        <dbReference type="Proteomes" id="UP000287502"/>
    </source>
</evidence>
<dbReference type="InterPro" id="IPR002661">
    <property type="entry name" value="Ribosome_recyc_fac"/>
</dbReference>
<dbReference type="GO" id="GO:0006415">
    <property type="term" value="P:translational termination"/>
    <property type="evidence" value="ECO:0007669"/>
    <property type="project" value="UniProtKB-UniRule"/>
</dbReference>
<dbReference type="GO" id="GO:0005737">
    <property type="term" value="C:cytoplasm"/>
    <property type="evidence" value="ECO:0007669"/>
    <property type="project" value="UniProtKB-SubCell"/>
</dbReference>
<feature type="coiled-coil region" evidence="7">
    <location>
        <begin position="125"/>
        <end position="152"/>
    </location>
</feature>
<dbReference type="FunFam" id="3.30.1360.40:FF:000001">
    <property type="entry name" value="Ribosome-recycling factor"/>
    <property type="match status" value="1"/>
</dbReference>
<dbReference type="CDD" id="cd00520">
    <property type="entry name" value="RRF"/>
    <property type="match status" value="1"/>
</dbReference>
<dbReference type="InterPro" id="IPR036191">
    <property type="entry name" value="RRF_sf"/>
</dbReference>
<evidence type="ECO:0000256" key="1">
    <source>
        <dbReference type="ARBA" id="ARBA00004496"/>
    </source>
</evidence>
<comment type="similarity">
    <text evidence="2 6">Belongs to the RRF family.</text>
</comment>